<dbReference type="GeneID" id="103501189"/>
<organism evidence="2 3">
    <name type="scientific">Cucumis melo</name>
    <name type="common">Muskmelon</name>
    <dbReference type="NCBI Taxonomy" id="3656"/>
    <lineage>
        <taxon>Eukaryota</taxon>
        <taxon>Viridiplantae</taxon>
        <taxon>Streptophyta</taxon>
        <taxon>Embryophyta</taxon>
        <taxon>Tracheophyta</taxon>
        <taxon>Spermatophyta</taxon>
        <taxon>Magnoliopsida</taxon>
        <taxon>eudicotyledons</taxon>
        <taxon>Gunneridae</taxon>
        <taxon>Pentapetalae</taxon>
        <taxon>rosids</taxon>
        <taxon>fabids</taxon>
        <taxon>Cucurbitales</taxon>
        <taxon>Cucurbitaceae</taxon>
        <taxon>Benincaseae</taxon>
        <taxon>Cucumis</taxon>
    </lineage>
</organism>
<protein>
    <submittedName>
        <fullName evidence="3">Uncharacterized protein LOC103501189 isoform X1</fullName>
    </submittedName>
</protein>
<dbReference type="PANTHER" id="PTHR36747">
    <property type="entry name" value="HYDROXYPROLINE-RICH GLYCOPROTEIN FAMILY PROTEIN"/>
    <property type="match status" value="1"/>
</dbReference>
<dbReference type="Proteomes" id="UP001652600">
    <property type="component" value="Chromosome 7"/>
</dbReference>
<evidence type="ECO:0000313" key="3">
    <source>
        <dbReference type="RefSeq" id="XP_050942939.1"/>
    </source>
</evidence>
<name>A0ABM3KYS5_CUCME</name>
<dbReference type="PANTHER" id="PTHR36747:SF1">
    <property type="entry name" value="HYDROXYPROLINE-RICH GLYCOPROTEIN FAMILY PROTEIN"/>
    <property type="match status" value="1"/>
</dbReference>
<proteinExistence type="predicted"/>
<feature type="region of interest" description="Disordered" evidence="1">
    <location>
        <begin position="56"/>
        <end position="108"/>
    </location>
</feature>
<keyword evidence="2" id="KW-1185">Reference proteome</keyword>
<reference evidence="3" key="1">
    <citation type="submission" date="2025-08" db="UniProtKB">
        <authorList>
            <consortium name="RefSeq"/>
        </authorList>
    </citation>
    <scope>IDENTIFICATION</scope>
    <source>
        <tissue evidence="3">Stem</tissue>
    </source>
</reference>
<evidence type="ECO:0000256" key="1">
    <source>
        <dbReference type="SAM" id="MobiDB-lite"/>
    </source>
</evidence>
<evidence type="ECO:0000313" key="2">
    <source>
        <dbReference type="Proteomes" id="UP001652600"/>
    </source>
</evidence>
<feature type="compositionally biased region" description="Basic and acidic residues" evidence="1">
    <location>
        <begin position="77"/>
        <end position="100"/>
    </location>
</feature>
<dbReference type="RefSeq" id="XP_050942939.1">
    <property type="nucleotide sequence ID" value="XM_051086982.1"/>
</dbReference>
<accession>A0ABM3KYS5</accession>
<sequence>MEVLTRSHVQLSDSDDAQTAAILIPELDKKLEISNSECKTTTPDEKTEEKQRVFVPGKESKVPKSPTKLNLECKTPTPDEKTDKKERILVPKNGSMDRSKVPKSPGKVNLECKTPTQRVKIGGIEFPKNGTPNRLKLPIAFKYPERYKSPTDLMISPISKGLLARTRKGAVPSKVFKTLSFFLNSLLVTI</sequence>
<gene>
    <name evidence="3" type="primary">LOC103501189</name>
</gene>